<comment type="function">
    <text evidence="6">Reversible hydration of carbon dioxide.</text>
</comment>
<evidence type="ECO:0000256" key="3">
    <source>
        <dbReference type="ARBA" id="ARBA00022833"/>
    </source>
</evidence>
<name>A0ABU9YKA3_9PROT</name>
<dbReference type="Pfam" id="PF00484">
    <property type="entry name" value="Pro_CA"/>
    <property type="match status" value="1"/>
</dbReference>
<dbReference type="PROSITE" id="PS51318">
    <property type="entry name" value="TAT"/>
    <property type="match status" value="1"/>
</dbReference>
<proteinExistence type="inferred from homology"/>
<protein>
    <recommendedName>
        <fullName evidence="2 6">Carbonic anhydrase</fullName>
        <ecNumber evidence="2 6">4.2.1.1</ecNumber>
    </recommendedName>
    <alternativeName>
        <fullName evidence="6">Carbonate dehydratase</fullName>
    </alternativeName>
</protein>
<dbReference type="PROSITE" id="PS00704">
    <property type="entry name" value="PROK_CO2_ANHYDRASE_1"/>
    <property type="match status" value="1"/>
</dbReference>
<comment type="catalytic activity">
    <reaction evidence="5 6">
        <text>hydrogencarbonate + H(+) = CO2 + H2O</text>
        <dbReference type="Rhea" id="RHEA:10748"/>
        <dbReference type="ChEBI" id="CHEBI:15377"/>
        <dbReference type="ChEBI" id="CHEBI:15378"/>
        <dbReference type="ChEBI" id="CHEBI:16526"/>
        <dbReference type="ChEBI" id="CHEBI:17544"/>
        <dbReference type="EC" id="4.2.1.1"/>
    </reaction>
</comment>
<sequence length="256" mass="26092">MHTQPSTEHDPLSIRRRSMLRLMGAGMVSAGLMTGLAGLGAGRPAWAANSGPAPLDRPDGAAALARLMAGNLRWAEGRPQARDPIPGRAEQAVAQYPIAAVLSCADSRVAPELAFDQGSGEIFAVRLAGNFANDDGIASLEYAVAVLGVPLLMVLGHSGCGAVSATIDVIRNGTVLPGQLPGLVDAMRPGIEPVVTQSAGTLSPAALLADATIANVNHTLRDLRGTSPVLSRAIAEGRVATAGAVYDIASGKVTLI</sequence>
<organism evidence="7 8">
    <name type="scientific">Tistrella arctica</name>
    <dbReference type="NCBI Taxonomy" id="3133430"/>
    <lineage>
        <taxon>Bacteria</taxon>
        <taxon>Pseudomonadati</taxon>
        <taxon>Pseudomonadota</taxon>
        <taxon>Alphaproteobacteria</taxon>
        <taxon>Geminicoccales</taxon>
        <taxon>Geminicoccaceae</taxon>
        <taxon>Tistrella</taxon>
    </lineage>
</organism>
<dbReference type="SMART" id="SM00947">
    <property type="entry name" value="Pro_CA"/>
    <property type="match status" value="1"/>
</dbReference>
<dbReference type="InterPro" id="IPR006311">
    <property type="entry name" value="TAT_signal"/>
</dbReference>
<dbReference type="Proteomes" id="UP001413721">
    <property type="component" value="Unassembled WGS sequence"/>
</dbReference>
<accession>A0ABU9YKA3</accession>
<evidence type="ECO:0000256" key="5">
    <source>
        <dbReference type="ARBA" id="ARBA00048348"/>
    </source>
</evidence>
<keyword evidence="8" id="KW-1185">Reference proteome</keyword>
<comment type="similarity">
    <text evidence="1 6">Belongs to the beta-class carbonic anhydrase family.</text>
</comment>
<dbReference type="PANTHER" id="PTHR11002:SF79">
    <property type="entry name" value="CARBONIC ANHYDRASE 2"/>
    <property type="match status" value="1"/>
</dbReference>
<dbReference type="EC" id="4.2.1.1" evidence="2 6"/>
<evidence type="ECO:0000313" key="7">
    <source>
        <dbReference type="EMBL" id="MEN2989223.1"/>
    </source>
</evidence>
<evidence type="ECO:0000313" key="8">
    <source>
        <dbReference type="Proteomes" id="UP001413721"/>
    </source>
</evidence>
<reference evidence="7 8" key="1">
    <citation type="submission" date="2024-03" db="EMBL/GenBank/DDBJ databases">
        <title>High-quality draft genome sequencing of Tistrella sp. BH-R2-4.</title>
        <authorList>
            <person name="Dong C."/>
        </authorList>
    </citation>
    <scope>NUCLEOTIDE SEQUENCE [LARGE SCALE GENOMIC DNA]</scope>
    <source>
        <strain evidence="7 8">BH-R2-4</strain>
    </source>
</reference>
<dbReference type="EMBL" id="JBBKTW010000004">
    <property type="protein sequence ID" value="MEN2989223.1"/>
    <property type="molecule type" value="Genomic_DNA"/>
</dbReference>
<dbReference type="InterPro" id="IPR015892">
    <property type="entry name" value="Carbonic_anhydrase_CS"/>
</dbReference>
<gene>
    <name evidence="7" type="ORF">WG926_12985</name>
</gene>
<evidence type="ECO:0000256" key="4">
    <source>
        <dbReference type="ARBA" id="ARBA00023239"/>
    </source>
</evidence>
<dbReference type="InterPro" id="IPR001765">
    <property type="entry name" value="Carbonic_anhydrase"/>
</dbReference>
<evidence type="ECO:0000256" key="2">
    <source>
        <dbReference type="ARBA" id="ARBA00012925"/>
    </source>
</evidence>
<dbReference type="Gene3D" id="3.40.1050.10">
    <property type="entry name" value="Carbonic anhydrase"/>
    <property type="match status" value="1"/>
</dbReference>
<keyword evidence="4 6" id="KW-0456">Lyase</keyword>
<evidence type="ECO:0000256" key="6">
    <source>
        <dbReference type="RuleBase" id="RU003956"/>
    </source>
</evidence>
<comment type="caution">
    <text evidence="7">The sequence shown here is derived from an EMBL/GenBank/DDBJ whole genome shotgun (WGS) entry which is preliminary data.</text>
</comment>
<dbReference type="InterPro" id="IPR036874">
    <property type="entry name" value="Carbonic_anhydrase_sf"/>
</dbReference>
<keyword evidence="3 6" id="KW-0862">Zinc</keyword>
<dbReference type="RefSeq" id="WP_345937474.1">
    <property type="nucleotide sequence ID" value="NZ_JBBKTW010000004.1"/>
</dbReference>
<evidence type="ECO:0000256" key="1">
    <source>
        <dbReference type="ARBA" id="ARBA00006217"/>
    </source>
</evidence>
<dbReference type="PROSITE" id="PS00705">
    <property type="entry name" value="PROK_CO2_ANHYDRASE_2"/>
    <property type="match status" value="1"/>
</dbReference>
<dbReference type="CDD" id="cd03378">
    <property type="entry name" value="beta_CA_cladeC"/>
    <property type="match status" value="1"/>
</dbReference>
<dbReference type="PANTHER" id="PTHR11002">
    <property type="entry name" value="CARBONIC ANHYDRASE"/>
    <property type="match status" value="1"/>
</dbReference>
<dbReference type="SUPFAM" id="SSF53056">
    <property type="entry name" value="beta-carbonic anhydrase, cab"/>
    <property type="match status" value="1"/>
</dbReference>